<evidence type="ECO:0000313" key="2">
    <source>
        <dbReference type="Proteomes" id="UP000789405"/>
    </source>
</evidence>
<comment type="caution">
    <text evidence="1">The sequence shown here is derived from an EMBL/GenBank/DDBJ whole genome shotgun (WGS) entry which is preliminary data.</text>
</comment>
<evidence type="ECO:0000313" key="1">
    <source>
        <dbReference type="EMBL" id="CAG8575545.1"/>
    </source>
</evidence>
<keyword evidence="2" id="KW-1185">Reference proteome</keyword>
<accession>A0A9N9BTJ6</accession>
<reference evidence="1" key="1">
    <citation type="submission" date="2021-06" db="EMBL/GenBank/DDBJ databases">
        <authorList>
            <person name="Kallberg Y."/>
            <person name="Tangrot J."/>
            <person name="Rosling A."/>
        </authorList>
    </citation>
    <scope>NUCLEOTIDE SEQUENCE</scope>
    <source>
        <strain evidence="1">MA453B</strain>
    </source>
</reference>
<dbReference type="AlphaFoldDB" id="A0A9N9BTJ6"/>
<dbReference type="Proteomes" id="UP000789405">
    <property type="component" value="Unassembled WGS sequence"/>
</dbReference>
<gene>
    <name evidence="1" type="ORF">DERYTH_LOCUS6423</name>
</gene>
<dbReference type="EMBL" id="CAJVPY010002912">
    <property type="protein sequence ID" value="CAG8575545.1"/>
    <property type="molecule type" value="Genomic_DNA"/>
</dbReference>
<organism evidence="1 2">
    <name type="scientific">Dentiscutata erythropus</name>
    <dbReference type="NCBI Taxonomy" id="1348616"/>
    <lineage>
        <taxon>Eukaryota</taxon>
        <taxon>Fungi</taxon>
        <taxon>Fungi incertae sedis</taxon>
        <taxon>Mucoromycota</taxon>
        <taxon>Glomeromycotina</taxon>
        <taxon>Glomeromycetes</taxon>
        <taxon>Diversisporales</taxon>
        <taxon>Gigasporaceae</taxon>
        <taxon>Dentiscutata</taxon>
    </lineage>
</organism>
<protein>
    <submittedName>
        <fullName evidence="1">10777_t:CDS:1</fullName>
    </submittedName>
</protein>
<proteinExistence type="predicted"/>
<sequence>MASTLALFPASEIELQENFMRRIKVLLGDVPRGNWKKNELDLSLSTTSWNMVFANFDPSMIKY</sequence>
<name>A0A9N9BTJ6_9GLOM</name>